<keyword evidence="2" id="KW-1185">Reference proteome</keyword>
<evidence type="ECO:0000313" key="1">
    <source>
        <dbReference type="EMBL" id="EFX80278.1"/>
    </source>
</evidence>
<protein>
    <submittedName>
        <fullName evidence="1">Uncharacterized protein</fullName>
    </submittedName>
</protein>
<organism evidence="1 2">
    <name type="scientific">Daphnia pulex</name>
    <name type="common">Water flea</name>
    <dbReference type="NCBI Taxonomy" id="6669"/>
    <lineage>
        <taxon>Eukaryota</taxon>
        <taxon>Metazoa</taxon>
        <taxon>Ecdysozoa</taxon>
        <taxon>Arthropoda</taxon>
        <taxon>Crustacea</taxon>
        <taxon>Branchiopoda</taxon>
        <taxon>Diplostraca</taxon>
        <taxon>Cladocera</taxon>
        <taxon>Anomopoda</taxon>
        <taxon>Daphniidae</taxon>
        <taxon>Daphnia</taxon>
    </lineage>
</organism>
<dbReference type="EMBL" id="GL732548">
    <property type="protein sequence ID" value="EFX80278.1"/>
    <property type="molecule type" value="Genomic_DNA"/>
</dbReference>
<dbReference type="HOGENOM" id="CLU_1817721_0_0_1"/>
<gene>
    <name evidence="1" type="ORF">DAPPUDRAFT_243869</name>
</gene>
<sequence length="142" mass="16500">MGEDLKGSNILFVVTTVYSPIMGKNLFWPKTQWTGHEGLLVATNMEIRNQLYCKYLQKKGLLSVWANQHFENTTKKYSAVPSSLKMVLCSVDETSWNSKKEANLLAHMRLAQKLRQGKIIEHFNHYEKEAARKRAERMNRQV</sequence>
<dbReference type="KEGG" id="dpx:DAPPUDRAFT_243869"/>
<reference evidence="1 2" key="1">
    <citation type="journal article" date="2011" name="Science">
        <title>The ecoresponsive genome of Daphnia pulex.</title>
        <authorList>
            <person name="Colbourne J.K."/>
            <person name="Pfrender M.E."/>
            <person name="Gilbert D."/>
            <person name="Thomas W.K."/>
            <person name="Tucker A."/>
            <person name="Oakley T.H."/>
            <person name="Tokishita S."/>
            <person name="Aerts A."/>
            <person name="Arnold G.J."/>
            <person name="Basu M.K."/>
            <person name="Bauer D.J."/>
            <person name="Caceres C.E."/>
            <person name="Carmel L."/>
            <person name="Casola C."/>
            <person name="Choi J.H."/>
            <person name="Detter J.C."/>
            <person name="Dong Q."/>
            <person name="Dusheyko S."/>
            <person name="Eads B.D."/>
            <person name="Frohlich T."/>
            <person name="Geiler-Samerotte K.A."/>
            <person name="Gerlach D."/>
            <person name="Hatcher P."/>
            <person name="Jogdeo S."/>
            <person name="Krijgsveld J."/>
            <person name="Kriventseva E.V."/>
            <person name="Kultz D."/>
            <person name="Laforsch C."/>
            <person name="Lindquist E."/>
            <person name="Lopez J."/>
            <person name="Manak J.R."/>
            <person name="Muller J."/>
            <person name="Pangilinan J."/>
            <person name="Patwardhan R.P."/>
            <person name="Pitluck S."/>
            <person name="Pritham E.J."/>
            <person name="Rechtsteiner A."/>
            <person name="Rho M."/>
            <person name="Rogozin I.B."/>
            <person name="Sakarya O."/>
            <person name="Salamov A."/>
            <person name="Schaack S."/>
            <person name="Shapiro H."/>
            <person name="Shiga Y."/>
            <person name="Skalitzky C."/>
            <person name="Smith Z."/>
            <person name="Souvorov A."/>
            <person name="Sung W."/>
            <person name="Tang Z."/>
            <person name="Tsuchiya D."/>
            <person name="Tu H."/>
            <person name="Vos H."/>
            <person name="Wang M."/>
            <person name="Wolf Y.I."/>
            <person name="Yamagata H."/>
            <person name="Yamada T."/>
            <person name="Ye Y."/>
            <person name="Shaw J.R."/>
            <person name="Andrews J."/>
            <person name="Crease T.J."/>
            <person name="Tang H."/>
            <person name="Lucas S.M."/>
            <person name="Robertson H.M."/>
            <person name="Bork P."/>
            <person name="Koonin E.V."/>
            <person name="Zdobnov E.M."/>
            <person name="Grigoriev I.V."/>
            <person name="Lynch M."/>
            <person name="Boore J.L."/>
        </authorList>
    </citation>
    <scope>NUCLEOTIDE SEQUENCE [LARGE SCALE GENOMIC DNA]</scope>
</reference>
<name>E9GJQ3_DAPPU</name>
<proteinExistence type="predicted"/>
<dbReference type="AlphaFoldDB" id="E9GJQ3"/>
<accession>E9GJQ3</accession>
<dbReference type="InParanoid" id="E9GJQ3"/>
<dbReference type="Proteomes" id="UP000000305">
    <property type="component" value="Unassembled WGS sequence"/>
</dbReference>
<evidence type="ECO:0000313" key="2">
    <source>
        <dbReference type="Proteomes" id="UP000000305"/>
    </source>
</evidence>